<keyword evidence="2" id="KW-0805">Transcription regulation</keyword>
<dbReference type="PROSITE" id="PS50110">
    <property type="entry name" value="RESPONSE_REGULATORY"/>
    <property type="match status" value="1"/>
</dbReference>
<dbReference type="Pfam" id="PF00072">
    <property type="entry name" value="Response_reg"/>
    <property type="match status" value="1"/>
</dbReference>
<keyword evidence="1 5" id="KW-0597">Phosphoprotein</keyword>
<comment type="caution">
    <text evidence="8">The sequence shown here is derived from an EMBL/GenBank/DDBJ whole genome shotgun (WGS) entry which is preliminary data.</text>
</comment>
<evidence type="ECO:0000256" key="2">
    <source>
        <dbReference type="ARBA" id="ARBA00023015"/>
    </source>
</evidence>
<dbReference type="EMBL" id="JAHLQL010000004">
    <property type="protein sequence ID" value="MBU5592560.1"/>
    <property type="molecule type" value="Genomic_DNA"/>
</dbReference>
<dbReference type="PANTHER" id="PTHR43214">
    <property type="entry name" value="TWO-COMPONENT RESPONSE REGULATOR"/>
    <property type="match status" value="1"/>
</dbReference>
<dbReference type="PROSITE" id="PS50043">
    <property type="entry name" value="HTH_LUXR_2"/>
    <property type="match status" value="1"/>
</dbReference>
<gene>
    <name evidence="8" type="ORF">KQI89_12415</name>
</gene>
<dbReference type="RefSeq" id="WP_216457329.1">
    <property type="nucleotide sequence ID" value="NZ_JAHLQL010000004.1"/>
</dbReference>
<evidence type="ECO:0000256" key="4">
    <source>
        <dbReference type="ARBA" id="ARBA00023163"/>
    </source>
</evidence>
<dbReference type="SMART" id="SM00421">
    <property type="entry name" value="HTH_LUXR"/>
    <property type="match status" value="1"/>
</dbReference>
<feature type="domain" description="HTH luxR-type" evidence="6">
    <location>
        <begin position="143"/>
        <end position="208"/>
    </location>
</feature>
<evidence type="ECO:0000256" key="5">
    <source>
        <dbReference type="PROSITE-ProRule" id="PRU00169"/>
    </source>
</evidence>
<evidence type="ECO:0000259" key="6">
    <source>
        <dbReference type="PROSITE" id="PS50043"/>
    </source>
</evidence>
<name>A0ABS6F246_9CLOT</name>
<dbReference type="SMART" id="SM00448">
    <property type="entry name" value="REC"/>
    <property type="match status" value="1"/>
</dbReference>
<dbReference type="InterPro" id="IPR001789">
    <property type="entry name" value="Sig_transdc_resp-reg_receiver"/>
</dbReference>
<evidence type="ECO:0000313" key="9">
    <source>
        <dbReference type="Proteomes" id="UP000736583"/>
    </source>
</evidence>
<dbReference type="InterPro" id="IPR039420">
    <property type="entry name" value="WalR-like"/>
</dbReference>
<organism evidence="8 9">
    <name type="scientific">Clostridium simiarum</name>
    <dbReference type="NCBI Taxonomy" id="2841506"/>
    <lineage>
        <taxon>Bacteria</taxon>
        <taxon>Bacillati</taxon>
        <taxon>Bacillota</taxon>
        <taxon>Clostridia</taxon>
        <taxon>Eubacteriales</taxon>
        <taxon>Clostridiaceae</taxon>
        <taxon>Clostridium</taxon>
    </lineage>
</organism>
<reference evidence="8 9" key="1">
    <citation type="submission" date="2021-06" db="EMBL/GenBank/DDBJ databases">
        <authorList>
            <person name="Sun Q."/>
            <person name="Li D."/>
        </authorList>
    </citation>
    <scope>NUCLEOTIDE SEQUENCE [LARGE SCALE GENOMIC DNA]</scope>
    <source>
        <strain evidence="8 9">MSJ-4</strain>
    </source>
</reference>
<evidence type="ECO:0000313" key="8">
    <source>
        <dbReference type="EMBL" id="MBU5592560.1"/>
    </source>
</evidence>
<sequence>MKILIVDDDSLIREGLKIILENEEDFEVVGLASNGQEAFELCKETSPHMVIMDIRMPIMDGVLGTKLIKENFKDVKVVMLTTFKDEEYIKEAIKNGAEGYILKSQPADSIIETLRIISKGNVVFEKEVIKSLSNMIKNEKDKPNIKNMDLSERELEVLKHVGQGLSNKEIGLKLYLTEGTVRNYVTKLLEKLELRDRTQLAIFYVKNLERS</sequence>
<evidence type="ECO:0000259" key="7">
    <source>
        <dbReference type="PROSITE" id="PS50110"/>
    </source>
</evidence>
<feature type="modified residue" description="4-aspartylphosphate" evidence="5">
    <location>
        <position position="53"/>
    </location>
</feature>
<feature type="domain" description="Response regulatory" evidence="7">
    <location>
        <begin position="2"/>
        <end position="118"/>
    </location>
</feature>
<keyword evidence="3" id="KW-0238">DNA-binding</keyword>
<proteinExistence type="predicted"/>
<protein>
    <submittedName>
        <fullName evidence="8">Response regulator transcription factor</fullName>
    </submittedName>
</protein>
<evidence type="ECO:0000256" key="1">
    <source>
        <dbReference type="ARBA" id="ARBA00022553"/>
    </source>
</evidence>
<dbReference type="CDD" id="cd17535">
    <property type="entry name" value="REC_NarL-like"/>
    <property type="match status" value="1"/>
</dbReference>
<dbReference type="PANTHER" id="PTHR43214:SF40">
    <property type="entry name" value="TRANSCRIPTIONAL REGULATORY PROTEIN LNRK"/>
    <property type="match status" value="1"/>
</dbReference>
<dbReference type="InterPro" id="IPR000792">
    <property type="entry name" value="Tscrpt_reg_LuxR_C"/>
</dbReference>
<accession>A0ABS6F246</accession>
<dbReference type="Proteomes" id="UP000736583">
    <property type="component" value="Unassembled WGS sequence"/>
</dbReference>
<dbReference type="InterPro" id="IPR058245">
    <property type="entry name" value="NreC/VraR/RcsB-like_REC"/>
</dbReference>
<keyword evidence="9" id="KW-1185">Reference proteome</keyword>
<keyword evidence="4" id="KW-0804">Transcription</keyword>
<dbReference type="CDD" id="cd06170">
    <property type="entry name" value="LuxR_C_like"/>
    <property type="match status" value="1"/>
</dbReference>
<evidence type="ECO:0000256" key="3">
    <source>
        <dbReference type="ARBA" id="ARBA00023125"/>
    </source>
</evidence>
<dbReference type="Pfam" id="PF00196">
    <property type="entry name" value="GerE"/>
    <property type="match status" value="1"/>
</dbReference>